<keyword evidence="1" id="KW-0812">Transmembrane</keyword>
<organism evidence="2 3">
    <name type="scientific">Gossypium laxum</name>
    <dbReference type="NCBI Taxonomy" id="34288"/>
    <lineage>
        <taxon>Eukaryota</taxon>
        <taxon>Viridiplantae</taxon>
        <taxon>Streptophyta</taxon>
        <taxon>Embryophyta</taxon>
        <taxon>Tracheophyta</taxon>
        <taxon>Spermatophyta</taxon>
        <taxon>Magnoliopsida</taxon>
        <taxon>eudicotyledons</taxon>
        <taxon>Gunneridae</taxon>
        <taxon>Pentapetalae</taxon>
        <taxon>rosids</taxon>
        <taxon>malvids</taxon>
        <taxon>Malvales</taxon>
        <taxon>Malvaceae</taxon>
        <taxon>Malvoideae</taxon>
        <taxon>Gossypium</taxon>
    </lineage>
</organism>
<evidence type="ECO:0000313" key="2">
    <source>
        <dbReference type="EMBL" id="MBA0730317.1"/>
    </source>
</evidence>
<accession>A0A7J9B1T7</accession>
<dbReference type="AlphaFoldDB" id="A0A7J9B1T7"/>
<sequence length="38" mass="4727">MEVKIKGKRKRFYNAWKVLTYCFMLHLLLCNDIMRSIY</sequence>
<proteinExistence type="predicted"/>
<reference evidence="2 3" key="1">
    <citation type="journal article" date="2019" name="Genome Biol. Evol.">
        <title>Insights into the evolution of the New World diploid cottons (Gossypium, subgenus Houzingenia) based on genome sequencing.</title>
        <authorList>
            <person name="Grover C.E."/>
            <person name="Arick M.A. 2nd"/>
            <person name="Thrash A."/>
            <person name="Conover J.L."/>
            <person name="Sanders W.S."/>
            <person name="Peterson D.G."/>
            <person name="Frelichowski J.E."/>
            <person name="Scheffler J.A."/>
            <person name="Scheffler B.E."/>
            <person name="Wendel J.F."/>
        </authorList>
    </citation>
    <scope>NUCLEOTIDE SEQUENCE [LARGE SCALE GENOMIC DNA]</scope>
    <source>
        <strain evidence="2">4</strain>
        <tissue evidence="2">Leaf</tissue>
    </source>
</reference>
<comment type="caution">
    <text evidence="2">The sequence shown here is derived from an EMBL/GenBank/DDBJ whole genome shotgun (WGS) entry which is preliminary data.</text>
</comment>
<evidence type="ECO:0000256" key="1">
    <source>
        <dbReference type="SAM" id="Phobius"/>
    </source>
</evidence>
<protein>
    <submittedName>
        <fullName evidence="2">Uncharacterized protein</fullName>
    </submittedName>
</protein>
<keyword evidence="3" id="KW-1185">Reference proteome</keyword>
<feature type="transmembrane region" description="Helical" evidence="1">
    <location>
        <begin position="12"/>
        <end position="29"/>
    </location>
</feature>
<dbReference type="Proteomes" id="UP000593574">
    <property type="component" value="Unassembled WGS sequence"/>
</dbReference>
<gene>
    <name evidence="2" type="ORF">Golax_023363</name>
</gene>
<keyword evidence="1" id="KW-0472">Membrane</keyword>
<evidence type="ECO:0000313" key="3">
    <source>
        <dbReference type="Proteomes" id="UP000593574"/>
    </source>
</evidence>
<dbReference type="EMBL" id="JABEZV010444224">
    <property type="protein sequence ID" value="MBA0730317.1"/>
    <property type="molecule type" value="Genomic_DNA"/>
</dbReference>
<keyword evidence="1" id="KW-1133">Transmembrane helix</keyword>
<name>A0A7J9B1T7_9ROSI</name>